<dbReference type="PANTHER" id="PTHR35006:SF2">
    <property type="entry name" value="GLYOXALASE FAMILY PROTEIN (AFU_ORTHOLOGUE AFUA_5G14830)"/>
    <property type="match status" value="1"/>
</dbReference>
<name>A0A099KZY3_COLPS</name>
<dbReference type="PATRIC" id="fig|28229.3.peg.1556"/>
<dbReference type="InterPro" id="IPR029068">
    <property type="entry name" value="Glyas_Bleomycin-R_OHBP_Dase"/>
</dbReference>
<dbReference type="OrthoDB" id="9800438at2"/>
<dbReference type="Proteomes" id="UP000029868">
    <property type="component" value="Unassembled WGS sequence"/>
</dbReference>
<dbReference type="RefSeq" id="WP_033081625.1">
    <property type="nucleotide sequence ID" value="NZ_JQEC01000015.1"/>
</dbReference>
<comment type="caution">
    <text evidence="1">The sequence shown here is derived from an EMBL/GenBank/DDBJ whole genome shotgun (WGS) entry which is preliminary data.</text>
</comment>
<sequence>MISNIILPTANISNAEIFYDALLGLFGAKKTRQNNSKILWKCRNDNVGLMVCEQNKSSLAKKNHSLTVALEADSPAEVTMIYQVALRLGATCAGKPITSDIGGHEAYFLDADKNKFGIIFSK</sequence>
<evidence type="ECO:0000313" key="2">
    <source>
        <dbReference type="Proteomes" id="UP000029868"/>
    </source>
</evidence>
<dbReference type="SUPFAM" id="SSF54593">
    <property type="entry name" value="Glyoxalase/Bleomycin resistance protein/Dihydroxybiphenyl dioxygenase"/>
    <property type="match status" value="1"/>
</dbReference>
<reference evidence="1 2" key="1">
    <citation type="submission" date="2014-08" db="EMBL/GenBank/DDBJ databases">
        <title>Genomic and Phenotypic Diversity of Colwellia psychrerythraea strains from Disparate Marine Basins.</title>
        <authorList>
            <person name="Techtmann S.M."/>
            <person name="Stelling S.C."/>
            <person name="Utturkar S.M."/>
            <person name="Alshibli N."/>
            <person name="Harris A."/>
            <person name="Brown S.D."/>
            <person name="Hazen T.C."/>
        </authorList>
    </citation>
    <scope>NUCLEOTIDE SEQUENCE [LARGE SCALE GENOMIC DNA]</scope>
    <source>
        <strain evidence="1 2">GAB14E</strain>
    </source>
</reference>
<proteinExistence type="predicted"/>
<evidence type="ECO:0000313" key="1">
    <source>
        <dbReference type="EMBL" id="KGJ95168.1"/>
    </source>
</evidence>
<organism evidence="1 2">
    <name type="scientific">Colwellia psychrerythraea</name>
    <name type="common">Vibrio psychroerythus</name>
    <dbReference type="NCBI Taxonomy" id="28229"/>
    <lineage>
        <taxon>Bacteria</taxon>
        <taxon>Pseudomonadati</taxon>
        <taxon>Pseudomonadota</taxon>
        <taxon>Gammaproteobacteria</taxon>
        <taxon>Alteromonadales</taxon>
        <taxon>Colwelliaceae</taxon>
        <taxon>Colwellia</taxon>
    </lineage>
</organism>
<dbReference type="Gene3D" id="3.10.180.10">
    <property type="entry name" value="2,3-Dihydroxybiphenyl 1,2-Dioxygenase, domain 1"/>
    <property type="match status" value="1"/>
</dbReference>
<dbReference type="EMBL" id="JQEC01000015">
    <property type="protein sequence ID" value="KGJ95168.1"/>
    <property type="molecule type" value="Genomic_DNA"/>
</dbReference>
<dbReference type="PANTHER" id="PTHR35006">
    <property type="entry name" value="GLYOXALASE FAMILY PROTEIN (AFU_ORTHOLOGUE AFUA_5G14830)"/>
    <property type="match status" value="1"/>
</dbReference>
<dbReference type="AlphaFoldDB" id="A0A099KZY3"/>
<accession>A0A099KZY3</accession>
<gene>
    <name evidence="1" type="ORF">GAB14E_1950</name>
</gene>
<protein>
    <submittedName>
        <fullName evidence="1">Glyoxalase-like domain containing protein</fullName>
    </submittedName>
</protein>